<dbReference type="EMBL" id="ML975341">
    <property type="protein sequence ID" value="KAF1832342.1"/>
    <property type="molecule type" value="Genomic_DNA"/>
</dbReference>
<proteinExistence type="predicted"/>
<dbReference type="Pfam" id="PF06985">
    <property type="entry name" value="HET"/>
    <property type="match status" value="1"/>
</dbReference>
<dbReference type="OrthoDB" id="3695242at2759"/>
<sequence>MPKLLRDNLDTLRKGLEIQSLPPVFAEAIAFCSKLSINDLWIDALCLIQDSELDCKSEIERMGDIYSHAFCNFSATAAIGLPLGLFVDSGIPHHVAFRTTVQRKDMHVNCYGYSGQALTELNEEPLMRRGWVLQERLLSPRSIYFGRQLSWECAELLANQLFPAGTPSKNRHISWGHNTPFKLKTMLCHDTELAGELIRVGPETEKRNRILYQRWLQVVDMYAACNLSFEDDVFPAISGLARRFNEALDDVYLAGLWQGDLVRGLMWQTHQDSKPNFSEDRAYAYRAPSWSWASVHAKTTIRYLGLGMAPRQTILITIIDARTTLAGTDSMGQVTNGSILLSGQVRKRTRVFLGWVDPVLGANTIIGYRYDDPSYRDQDVPGTTPYLLPVEWVPASEHNIRQKPGTPKEYCPAMITGLLLKAVSTAEKDTYERIGTFTHPWGEYCSDEQRQAFPGFHDLDPDHVKRQKITLV</sequence>
<keyword evidence="3" id="KW-1185">Reference proteome</keyword>
<evidence type="ECO:0000313" key="3">
    <source>
        <dbReference type="Proteomes" id="UP000800040"/>
    </source>
</evidence>
<feature type="domain" description="Heterokaryon incompatibility" evidence="1">
    <location>
        <begin position="18"/>
        <end position="135"/>
    </location>
</feature>
<dbReference type="InterPro" id="IPR010730">
    <property type="entry name" value="HET"/>
</dbReference>
<organism evidence="2 3">
    <name type="scientific">Decorospora gaudefroyi</name>
    <dbReference type="NCBI Taxonomy" id="184978"/>
    <lineage>
        <taxon>Eukaryota</taxon>
        <taxon>Fungi</taxon>
        <taxon>Dikarya</taxon>
        <taxon>Ascomycota</taxon>
        <taxon>Pezizomycotina</taxon>
        <taxon>Dothideomycetes</taxon>
        <taxon>Pleosporomycetidae</taxon>
        <taxon>Pleosporales</taxon>
        <taxon>Pleosporineae</taxon>
        <taxon>Pleosporaceae</taxon>
        <taxon>Decorospora</taxon>
    </lineage>
</organism>
<reference evidence="2" key="1">
    <citation type="submission" date="2020-01" db="EMBL/GenBank/DDBJ databases">
        <authorList>
            <consortium name="DOE Joint Genome Institute"/>
            <person name="Haridas S."/>
            <person name="Albert R."/>
            <person name="Binder M."/>
            <person name="Bloem J."/>
            <person name="Labutti K."/>
            <person name="Salamov A."/>
            <person name="Andreopoulos B."/>
            <person name="Baker S.E."/>
            <person name="Barry K."/>
            <person name="Bills G."/>
            <person name="Bluhm B.H."/>
            <person name="Cannon C."/>
            <person name="Castanera R."/>
            <person name="Culley D.E."/>
            <person name="Daum C."/>
            <person name="Ezra D."/>
            <person name="Gonzalez J.B."/>
            <person name="Henrissat B."/>
            <person name="Kuo A."/>
            <person name="Liang C."/>
            <person name="Lipzen A."/>
            <person name="Lutzoni F."/>
            <person name="Magnuson J."/>
            <person name="Mondo S."/>
            <person name="Nolan M."/>
            <person name="Ohm R."/>
            <person name="Pangilinan J."/>
            <person name="Park H.-J."/>
            <person name="Ramirez L."/>
            <person name="Alfaro M."/>
            <person name="Sun H."/>
            <person name="Tritt A."/>
            <person name="Yoshinaga Y."/>
            <person name="Zwiers L.-H."/>
            <person name="Turgeon B.G."/>
            <person name="Goodwin S.B."/>
            <person name="Spatafora J.W."/>
            <person name="Crous P.W."/>
            <person name="Grigoriev I.V."/>
        </authorList>
    </citation>
    <scope>NUCLEOTIDE SEQUENCE</scope>
    <source>
        <strain evidence="2">P77</strain>
    </source>
</reference>
<gene>
    <name evidence="2" type="ORF">BDW02DRAFT_600061</name>
</gene>
<dbReference type="PANTHER" id="PTHR33112:SF15">
    <property type="entry name" value="HETEROKARYON INCOMPATIBILITY DOMAIN-CONTAINING PROTEIN"/>
    <property type="match status" value="1"/>
</dbReference>
<dbReference type="Proteomes" id="UP000800040">
    <property type="component" value="Unassembled WGS sequence"/>
</dbReference>
<dbReference type="AlphaFoldDB" id="A0A6A5KBR4"/>
<protein>
    <recommendedName>
        <fullName evidence="1">Heterokaryon incompatibility domain-containing protein</fullName>
    </recommendedName>
</protein>
<dbReference type="PANTHER" id="PTHR33112">
    <property type="entry name" value="DOMAIN PROTEIN, PUTATIVE-RELATED"/>
    <property type="match status" value="1"/>
</dbReference>
<evidence type="ECO:0000259" key="1">
    <source>
        <dbReference type="Pfam" id="PF06985"/>
    </source>
</evidence>
<evidence type="ECO:0000313" key="2">
    <source>
        <dbReference type="EMBL" id="KAF1832342.1"/>
    </source>
</evidence>
<name>A0A6A5KBR4_9PLEO</name>
<accession>A0A6A5KBR4</accession>